<dbReference type="Proteomes" id="UP000077603">
    <property type="component" value="Chromosome"/>
</dbReference>
<organism evidence="1 2">
    <name type="scientific">Brevundimonas naejangsanensis</name>
    <dbReference type="NCBI Taxonomy" id="588932"/>
    <lineage>
        <taxon>Bacteria</taxon>
        <taxon>Pseudomonadati</taxon>
        <taxon>Pseudomonadota</taxon>
        <taxon>Alphaproteobacteria</taxon>
        <taxon>Caulobacterales</taxon>
        <taxon>Caulobacteraceae</taxon>
        <taxon>Brevundimonas</taxon>
    </lineage>
</organism>
<dbReference type="AlphaFoldDB" id="A0A172Y4Y1"/>
<dbReference type="RefSeq" id="WP_025977042.1">
    <property type="nucleotide sequence ID" value="NZ_CP015614.1"/>
</dbReference>
<dbReference type="InterPro" id="IPR010406">
    <property type="entry name" value="DUF1003"/>
</dbReference>
<dbReference type="PANTHER" id="PTHR41386:SF1">
    <property type="entry name" value="MEMBRANE PROTEIN"/>
    <property type="match status" value="1"/>
</dbReference>
<gene>
    <name evidence="1" type="ORF">DA69_05620</name>
</gene>
<reference evidence="1 2" key="1">
    <citation type="journal article" date="2014" name="Genome Announc.">
        <title>Genome Sequence of a Promising Hydrogen-Producing Facultative Anaerobic Bacterium, Brevundimonas naejangsanensis Strain B1.</title>
        <authorList>
            <person name="Su H."/>
            <person name="Zhang T."/>
            <person name="Bao M."/>
            <person name="Jiang Y."/>
            <person name="Wang Y."/>
            <person name="Tan T."/>
        </authorList>
    </citation>
    <scope>NUCLEOTIDE SEQUENCE [LARGE SCALE GENOMIC DNA]</scope>
    <source>
        <strain evidence="1 2">B1</strain>
    </source>
</reference>
<protein>
    <recommendedName>
        <fullName evidence="3">DUF1003 domain-containing protein</fullName>
    </recommendedName>
</protein>
<sequence>MSDPWDLATAAHRWFNLAPDKLTERQRRVLKRTKARRTIALDTNADFTQALTFGQRLADRVASIGGSWGFIIGFGLVLAAWVGLNSLLAARAFDPYPFIFLNLLLSMLAAIQAPIIMMSQNRQALKDRLDAAHDYEVNLKAEIEIIALHDKLDQMRSQDMEQLIRRQEDQIALLTRLLDAASRPPAG</sequence>
<dbReference type="Pfam" id="PF06210">
    <property type="entry name" value="DUF1003"/>
    <property type="match status" value="1"/>
</dbReference>
<proteinExistence type="predicted"/>
<dbReference type="EMBL" id="CP015614">
    <property type="protein sequence ID" value="ANF54263.1"/>
    <property type="molecule type" value="Genomic_DNA"/>
</dbReference>
<keyword evidence="2" id="KW-1185">Reference proteome</keyword>
<evidence type="ECO:0000313" key="2">
    <source>
        <dbReference type="Proteomes" id="UP000077603"/>
    </source>
</evidence>
<dbReference type="STRING" id="588932.DA69_05620"/>
<accession>A0A172Y4Y1</accession>
<dbReference type="OrthoDB" id="9795736at2"/>
<dbReference type="PANTHER" id="PTHR41386">
    <property type="entry name" value="INTEGRAL MEMBRANE PROTEIN-RELATED"/>
    <property type="match status" value="1"/>
</dbReference>
<dbReference type="KEGG" id="bne:DA69_05620"/>
<evidence type="ECO:0000313" key="1">
    <source>
        <dbReference type="EMBL" id="ANF54263.1"/>
    </source>
</evidence>
<dbReference type="eggNOG" id="COG4420">
    <property type="taxonomic scope" value="Bacteria"/>
</dbReference>
<evidence type="ECO:0008006" key="3">
    <source>
        <dbReference type="Google" id="ProtNLM"/>
    </source>
</evidence>
<name>A0A172Y4Y1_9CAUL</name>